<reference evidence="3 4" key="1">
    <citation type="submission" date="2019-09" db="EMBL/GenBank/DDBJ databases">
        <title>Goodfellowia gen. nov., a new genus of the Pseudonocardineae related to Actinoalloteichus, containing Goodfellowia coeruleoviolacea gen. nov., comb. nov. gen. nov., comb. nov.</title>
        <authorList>
            <person name="Labeda D."/>
        </authorList>
    </citation>
    <scope>NUCLEOTIDE SEQUENCE [LARGE SCALE GENOMIC DNA]</scope>
    <source>
        <strain evidence="3 4">AN110305</strain>
    </source>
</reference>
<gene>
    <name evidence="3" type="ORF">F0L68_10675</name>
</gene>
<evidence type="ECO:0000313" key="4">
    <source>
        <dbReference type="Proteomes" id="UP000323454"/>
    </source>
</evidence>
<dbReference type="EMBL" id="VUOB01000018">
    <property type="protein sequence ID" value="KAA2263269.1"/>
    <property type="molecule type" value="Genomic_DNA"/>
</dbReference>
<reference evidence="3 4" key="2">
    <citation type="submission" date="2019-09" db="EMBL/GenBank/DDBJ databases">
        <authorList>
            <person name="Jin C."/>
        </authorList>
    </citation>
    <scope>NUCLEOTIDE SEQUENCE [LARGE SCALE GENOMIC DNA]</scope>
    <source>
        <strain evidence="3 4">AN110305</strain>
    </source>
</reference>
<evidence type="ECO:0000259" key="2">
    <source>
        <dbReference type="Pfam" id="PF01882"/>
    </source>
</evidence>
<dbReference type="PANTHER" id="PTHR33608:SF14">
    <property type="entry name" value="POSSIBLE CONSERVED SECRETED PROTEIN"/>
    <property type="match status" value="1"/>
</dbReference>
<dbReference type="RefSeq" id="WP_149849345.1">
    <property type="nucleotide sequence ID" value="NZ_VUOB01000018.1"/>
</dbReference>
<accession>A0A5B2XJX3</accession>
<proteinExistence type="predicted"/>
<sequence length="476" mass="49993">MSTRRGPFAGAAGDAPRQRSNRRAARWRAALARPTKHRWRATDALRRGVVLGTGLVVIGVLTHRLEVLLLGAPLLVASLLAAPAGSRASVTPSVTVRPLPHAVEAGESTTAVVEVVAGAGELLAVRLPTPDRPGPGPVHLLPATGSPIGARLRRDAWGEGIDLRADHLVAGPDALFVFGPVTGVEGRRVVLPPLRALPAGPLPPRAAGLVGAHRARRPGDGTELRNIRPFQPGDRLRRIDWRVSLRSAAEAGGEPGAGVLHVRERHAEADADVVLAVDTRVDVGADVAGWSSALRGNSVRAGGSLDTAVRAAVSLAASYLWQGDRVSLADLGRPQLGVRPGVGRRQLLRLRNQLVVCARSAGWAARPVLHAQQVPHGALVVVLSPFLDDAAVEVTVHAARRGNLVLAVDVLPAGLLADRSTPWGDATLRILELEHETRLAALRGHGIAVVPWADGGTVAAVLRRAAQPRRRVGVSR</sequence>
<evidence type="ECO:0000313" key="3">
    <source>
        <dbReference type="EMBL" id="KAA2263269.1"/>
    </source>
</evidence>
<dbReference type="InterPro" id="IPR002881">
    <property type="entry name" value="DUF58"/>
</dbReference>
<dbReference type="OrthoDB" id="9776116at2"/>
<protein>
    <submittedName>
        <fullName evidence="3">DUF58 domain-containing protein</fullName>
    </submittedName>
</protein>
<dbReference type="Pfam" id="PF01882">
    <property type="entry name" value="DUF58"/>
    <property type="match status" value="1"/>
</dbReference>
<feature type="domain" description="DUF58" evidence="2">
    <location>
        <begin position="227"/>
        <end position="411"/>
    </location>
</feature>
<dbReference type="Proteomes" id="UP000323454">
    <property type="component" value="Unassembled WGS sequence"/>
</dbReference>
<comment type="caution">
    <text evidence="3">The sequence shown here is derived from an EMBL/GenBank/DDBJ whole genome shotgun (WGS) entry which is preliminary data.</text>
</comment>
<dbReference type="AlphaFoldDB" id="A0A5B2XJX3"/>
<name>A0A5B2XJX3_9PSEU</name>
<keyword evidence="4" id="KW-1185">Reference proteome</keyword>
<evidence type="ECO:0000256" key="1">
    <source>
        <dbReference type="SAM" id="MobiDB-lite"/>
    </source>
</evidence>
<feature type="region of interest" description="Disordered" evidence="1">
    <location>
        <begin position="1"/>
        <end position="22"/>
    </location>
</feature>
<dbReference type="PANTHER" id="PTHR33608">
    <property type="entry name" value="BLL2464 PROTEIN"/>
    <property type="match status" value="1"/>
</dbReference>
<organism evidence="3 4">
    <name type="scientific">Solihabitans fulvus</name>
    <dbReference type="NCBI Taxonomy" id="1892852"/>
    <lineage>
        <taxon>Bacteria</taxon>
        <taxon>Bacillati</taxon>
        <taxon>Actinomycetota</taxon>
        <taxon>Actinomycetes</taxon>
        <taxon>Pseudonocardiales</taxon>
        <taxon>Pseudonocardiaceae</taxon>
        <taxon>Solihabitans</taxon>
    </lineage>
</organism>